<dbReference type="SUPFAM" id="SSF46689">
    <property type="entry name" value="Homeodomain-like"/>
    <property type="match status" value="1"/>
</dbReference>
<accession>A0A2K1PAT7</accession>
<dbReference type="Pfam" id="PF00440">
    <property type="entry name" value="TetR_N"/>
    <property type="match status" value="1"/>
</dbReference>
<evidence type="ECO:0000259" key="3">
    <source>
        <dbReference type="PROSITE" id="PS50977"/>
    </source>
</evidence>
<dbReference type="PRINTS" id="PR00455">
    <property type="entry name" value="HTHTETR"/>
</dbReference>
<proteinExistence type="predicted"/>
<keyword evidence="1 2" id="KW-0238">DNA-binding</keyword>
<dbReference type="Proteomes" id="UP000236199">
    <property type="component" value="Unassembled WGS sequence"/>
</dbReference>
<dbReference type="RefSeq" id="WP_103078942.1">
    <property type="nucleotide sequence ID" value="NZ_AZRM01000027.1"/>
</dbReference>
<dbReference type="EMBL" id="AZRM01000027">
    <property type="protein sequence ID" value="PNR99898.1"/>
    <property type="molecule type" value="Genomic_DNA"/>
</dbReference>
<reference evidence="4 5" key="1">
    <citation type="submission" date="2013-12" db="EMBL/GenBank/DDBJ databases">
        <title>Comparative genomics of Petrotoga isolates.</title>
        <authorList>
            <person name="Nesbo C.L."/>
            <person name="Charchuk R."/>
            <person name="Chow K."/>
        </authorList>
    </citation>
    <scope>NUCLEOTIDE SEQUENCE [LARGE SCALE GENOMIC DNA]</scope>
    <source>
        <strain evidence="4 5">DSM 10691</strain>
    </source>
</reference>
<dbReference type="GO" id="GO:0003677">
    <property type="term" value="F:DNA binding"/>
    <property type="evidence" value="ECO:0007669"/>
    <property type="project" value="UniProtKB-UniRule"/>
</dbReference>
<dbReference type="PROSITE" id="PS50977">
    <property type="entry name" value="HTH_TETR_2"/>
    <property type="match status" value="1"/>
</dbReference>
<dbReference type="AlphaFoldDB" id="A0A2K1PAT7"/>
<dbReference type="InterPro" id="IPR050624">
    <property type="entry name" value="HTH-type_Tx_Regulator"/>
</dbReference>
<dbReference type="PANTHER" id="PTHR43479">
    <property type="entry name" value="ACREF/ENVCD OPERON REPRESSOR-RELATED"/>
    <property type="match status" value="1"/>
</dbReference>
<dbReference type="InterPro" id="IPR001647">
    <property type="entry name" value="HTH_TetR"/>
</dbReference>
<comment type="caution">
    <text evidence="4">The sequence shown here is derived from an EMBL/GenBank/DDBJ whole genome shotgun (WGS) entry which is preliminary data.</text>
</comment>
<feature type="domain" description="HTH tetR-type" evidence="3">
    <location>
        <begin position="11"/>
        <end position="71"/>
    </location>
</feature>
<protein>
    <recommendedName>
        <fullName evidence="3">HTH tetR-type domain-containing protein</fullName>
    </recommendedName>
</protein>
<evidence type="ECO:0000256" key="1">
    <source>
        <dbReference type="ARBA" id="ARBA00023125"/>
    </source>
</evidence>
<sequence length="197" mass="22722">MNTGVKVLDKQERKKYISEKTLELISEKGLTNLTMEDVAFSCNLSKGSIYNYFKNKNSLIVSAFSALLEKVQNFFEENESVLSQDCAEASADFYANLYSEILNTFPSKELMRLFEILMNSTHDQSMMKILTQTFKENYGKILGKFEKLFNSKTKAFMLQAMFDGLVIYRAVGIEFSNEEIKNNFKKMILSFTEDNKN</sequence>
<dbReference type="OrthoDB" id="9814703at2"/>
<dbReference type="InterPro" id="IPR023772">
    <property type="entry name" value="DNA-bd_HTH_TetR-type_CS"/>
</dbReference>
<dbReference type="PANTHER" id="PTHR43479:SF11">
    <property type="entry name" value="ACREF_ENVCD OPERON REPRESSOR-RELATED"/>
    <property type="match status" value="1"/>
</dbReference>
<dbReference type="Gene3D" id="1.10.357.10">
    <property type="entry name" value="Tetracycline Repressor, domain 2"/>
    <property type="match status" value="1"/>
</dbReference>
<dbReference type="PROSITE" id="PS01081">
    <property type="entry name" value="HTH_TETR_1"/>
    <property type="match status" value="1"/>
</dbReference>
<evidence type="ECO:0000313" key="4">
    <source>
        <dbReference type="EMBL" id="PNR99898.1"/>
    </source>
</evidence>
<evidence type="ECO:0000313" key="5">
    <source>
        <dbReference type="Proteomes" id="UP000236199"/>
    </source>
</evidence>
<organism evidence="4 5">
    <name type="scientific">Petrotoga miotherma DSM 10691</name>
    <dbReference type="NCBI Taxonomy" id="1434326"/>
    <lineage>
        <taxon>Bacteria</taxon>
        <taxon>Thermotogati</taxon>
        <taxon>Thermotogota</taxon>
        <taxon>Thermotogae</taxon>
        <taxon>Petrotogales</taxon>
        <taxon>Petrotogaceae</taxon>
        <taxon>Petrotoga</taxon>
    </lineage>
</organism>
<keyword evidence="5" id="KW-1185">Reference proteome</keyword>
<name>A0A2K1PAT7_9BACT</name>
<evidence type="ECO:0000256" key="2">
    <source>
        <dbReference type="PROSITE-ProRule" id="PRU00335"/>
    </source>
</evidence>
<gene>
    <name evidence="4" type="ORF">X928_06340</name>
</gene>
<dbReference type="InterPro" id="IPR009057">
    <property type="entry name" value="Homeodomain-like_sf"/>
</dbReference>
<feature type="DNA-binding region" description="H-T-H motif" evidence="2">
    <location>
        <begin position="34"/>
        <end position="53"/>
    </location>
</feature>